<dbReference type="PROSITE" id="PS51864">
    <property type="entry name" value="ASTACIN"/>
    <property type="match status" value="1"/>
</dbReference>
<organism evidence="9">
    <name type="scientific">Capitella teleta</name>
    <name type="common">Polychaete worm</name>
    <dbReference type="NCBI Taxonomy" id="283909"/>
    <lineage>
        <taxon>Eukaryota</taxon>
        <taxon>Metazoa</taxon>
        <taxon>Spiralia</taxon>
        <taxon>Lophotrochozoa</taxon>
        <taxon>Annelida</taxon>
        <taxon>Polychaeta</taxon>
        <taxon>Sedentaria</taxon>
        <taxon>Scolecida</taxon>
        <taxon>Capitellidae</taxon>
        <taxon>Capitella</taxon>
    </lineage>
</organism>
<reference evidence="9 11" key="2">
    <citation type="journal article" date="2013" name="Nature">
        <title>Insights into bilaterian evolution from three spiralian genomes.</title>
        <authorList>
            <person name="Simakov O."/>
            <person name="Marletaz F."/>
            <person name="Cho S.J."/>
            <person name="Edsinger-Gonzales E."/>
            <person name="Havlak P."/>
            <person name="Hellsten U."/>
            <person name="Kuo D.H."/>
            <person name="Larsson T."/>
            <person name="Lv J."/>
            <person name="Arendt D."/>
            <person name="Savage R."/>
            <person name="Osoegawa K."/>
            <person name="de Jong P."/>
            <person name="Grimwood J."/>
            <person name="Chapman J.A."/>
            <person name="Shapiro H."/>
            <person name="Aerts A."/>
            <person name="Otillar R.P."/>
            <person name="Terry A.Y."/>
            <person name="Boore J.L."/>
            <person name="Grigoriev I.V."/>
            <person name="Lindberg D.R."/>
            <person name="Seaver E.C."/>
            <person name="Weisblat D.A."/>
            <person name="Putnam N.H."/>
            <person name="Rokhsar D.S."/>
        </authorList>
    </citation>
    <scope>NUCLEOTIDE SEQUENCE</scope>
    <source>
        <strain evidence="9 11">I ESC-2004</strain>
    </source>
</reference>
<keyword evidence="5 6" id="KW-0482">Metalloprotease</keyword>
<dbReference type="CDD" id="cd04280">
    <property type="entry name" value="ZnMc_astacin_like"/>
    <property type="match status" value="1"/>
</dbReference>
<comment type="caution">
    <text evidence="6">Lacks conserved residue(s) required for the propagation of feature annotation.</text>
</comment>
<evidence type="ECO:0000259" key="8">
    <source>
        <dbReference type="PROSITE" id="PS51864"/>
    </source>
</evidence>
<evidence type="ECO:0000313" key="9">
    <source>
        <dbReference type="EMBL" id="ELT92490.1"/>
    </source>
</evidence>
<dbReference type="GO" id="GO:0008270">
    <property type="term" value="F:zinc ion binding"/>
    <property type="evidence" value="ECO:0007669"/>
    <property type="project" value="UniProtKB-UniRule"/>
</dbReference>
<dbReference type="SMART" id="SM00235">
    <property type="entry name" value="ZnMc"/>
    <property type="match status" value="1"/>
</dbReference>
<dbReference type="PRINTS" id="PR00480">
    <property type="entry name" value="ASTACIN"/>
</dbReference>
<dbReference type="EnsemblMetazoa" id="CapteT91110">
    <property type="protein sequence ID" value="CapteP91110"/>
    <property type="gene ID" value="CapteG91110"/>
</dbReference>
<protein>
    <recommendedName>
        <fullName evidence="7">Metalloendopeptidase</fullName>
        <ecNumber evidence="7">3.4.24.-</ecNumber>
    </recommendedName>
</protein>
<dbReference type="OMA" id="SYVGHRN"/>
<feature type="non-terminal residue" evidence="9">
    <location>
        <position position="1"/>
    </location>
</feature>
<evidence type="ECO:0000313" key="11">
    <source>
        <dbReference type="Proteomes" id="UP000014760"/>
    </source>
</evidence>
<dbReference type="InterPro" id="IPR001506">
    <property type="entry name" value="Peptidase_M12A"/>
</dbReference>
<evidence type="ECO:0000256" key="5">
    <source>
        <dbReference type="ARBA" id="ARBA00023049"/>
    </source>
</evidence>
<feature type="binding site" evidence="6">
    <location>
        <position position="68"/>
    </location>
    <ligand>
        <name>Zn(2+)</name>
        <dbReference type="ChEBI" id="CHEBI:29105"/>
        <note>catalytic</note>
    </ligand>
</feature>
<dbReference type="PANTHER" id="PTHR10127:SF780">
    <property type="entry name" value="METALLOENDOPEPTIDASE"/>
    <property type="match status" value="1"/>
</dbReference>
<dbReference type="Proteomes" id="UP000014760">
    <property type="component" value="Unassembled WGS sequence"/>
</dbReference>
<accession>R7TN33</accession>
<dbReference type="PANTHER" id="PTHR10127">
    <property type="entry name" value="DISCOIDIN, CUB, EGF, LAMININ , AND ZINC METALLOPROTEASE DOMAIN CONTAINING"/>
    <property type="match status" value="1"/>
</dbReference>
<feature type="active site" evidence="6">
    <location>
        <position position="69"/>
    </location>
</feature>
<proteinExistence type="predicted"/>
<sequence>IRGAFKHWEENTCVRFKEIGINEYHSRGHLLMTRENTGCHSFIGRIGNKPQQINLQDACIFTFGTIVHEIGHALGLWHEQQRSDRDNHIRIQESNLGYYTGQFVKQRTASLGVPYDVASVMHYDSYAGSKNGQRTMQTIDPLEQNSLGQRTGLSFLDAKIINEAYCDGACSDDLPYACKHGGYQDPNDCSRCKCPDGFTGYLCESLAPSNGKFDICTSQPC</sequence>
<dbReference type="HOGENOM" id="CLU_1253352_0_0_1"/>
<dbReference type="InterPro" id="IPR006026">
    <property type="entry name" value="Peptidase_Metallo"/>
</dbReference>
<dbReference type="EMBL" id="AMQN01013291">
    <property type="status" value="NOT_ANNOTATED_CDS"/>
    <property type="molecule type" value="Genomic_DNA"/>
</dbReference>
<dbReference type="GO" id="GO:0004222">
    <property type="term" value="F:metalloendopeptidase activity"/>
    <property type="evidence" value="ECO:0007669"/>
    <property type="project" value="UniProtKB-UniRule"/>
</dbReference>
<gene>
    <name evidence="9" type="ORF">CAPTEDRAFT_91110</name>
</gene>
<dbReference type="SUPFAM" id="SSF55486">
    <property type="entry name" value="Metalloproteases ('zincins'), catalytic domain"/>
    <property type="match status" value="1"/>
</dbReference>
<evidence type="ECO:0000256" key="7">
    <source>
        <dbReference type="RuleBase" id="RU361183"/>
    </source>
</evidence>
<evidence type="ECO:0000256" key="4">
    <source>
        <dbReference type="ARBA" id="ARBA00022833"/>
    </source>
</evidence>
<keyword evidence="2 6" id="KW-0479">Metal-binding</keyword>
<dbReference type="InterPro" id="IPR024079">
    <property type="entry name" value="MetalloPept_cat_dom_sf"/>
</dbReference>
<dbReference type="Pfam" id="PF01400">
    <property type="entry name" value="Astacin"/>
    <property type="match status" value="1"/>
</dbReference>
<evidence type="ECO:0000256" key="6">
    <source>
        <dbReference type="PROSITE-ProRule" id="PRU01211"/>
    </source>
</evidence>
<feature type="binding site" evidence="6">
    <location>
        <position position="78"/>
    </location>
    <ligand>
        <name>Zn(2+)</name>
        <dbReference type="ChEBI" id="CHEBI:29105"/>
        <note>catalytic</note>
    </ligand>
</feature>
<dbReference type="Gene3D" id="3.40.390.10">
    <property type="entry name" value="Collagenase (Catalytic Domain)"/>
    <property type="match status" value="1"/>
</dbReference>
<keyword evidence="11" id="KW-1185">Reference proteome</keyword>
<evidence type="ECO:0000256" key="2">
    <source>
        <dbReference type="ARBA" id="ARBA00022723"/>
    </source>
</evidence>
<name>R7TN33_CAPTE</name>
<dbReference type="AlphaFoldDB" id="R7TN33"/>
<evidence type="ECO:0000313" key="10">
    <source>
        <dbReference type="EnsemblMetazoa" id="CapteP91110"/>
    </source>
</evidence>
<feature type="domain" description="Peptidase M12A" evidence="8">
    <location>
        <begin position="1"/>
        <end position="171"/>
    </location>
</feature>
<dbReference type="STRING" id="283909.R7TN33"/>
<keyword evidence="1 6" id="KW-0645">Protease</keyword>
<evidence type="ECO:0000256" key="1">
    <source>
        <dbReference type="ARBA" id="ARBA00022670"/>
    </source>
</evidence>
<dbReference type="EMBL" id="KB310103">
    <property type="protein sequence ID" value="ELT92490.1"/>
    <property type="molecule type" value="Genomic_DNA"/>
</dbReference>
<dbReference type="InterPro" id="IPR034035">
    <property type="entry name" value="Astacin-like_dom"/>
</dbReference>
<reference evidence="11" key="1">
    <citation type="submission" date="2012-12" db="EMBL/GenBank/DDBJ databases">
        <authorList>
            <person name="Hellsten U."/>
            <person name="Grimwood J."/>
            <person name="Chapman J.A."/>
            <person name="Shapiro H."/>
            <person name="Aerts A."/>
            <person name="Otillar R.P."/>
            <person name="Terry A.Y."/>
            <person name="Boore J.L."/>
            <person name="Simakov O."/>
            <person name="Marletaz F."/>
            <person name="Cho S.-J."/>
            <person name="Edsinger-Gonzales E."/>
            <person name="Havlak P."/>
            <person name="Kuo D.-H."/>
            <person name="Larsson T."/>
            <person name="Lv J."/>
            <person name="Arendt D."/>
            <person name="Savage R."/>
            <person name="Osoegawa K."/>
            <person name="de Jong P."/>
            <person name="Lindberg D.R."/>
            <person name="Seaver E.C."/>
            <person name="Weisblat D.A."/>
            <person name="Putnam N.H."/>
            <person name="Grigoriev I.V."/>
            <person name="Rokhsar D.S."/>
        </authorList>
    </citation>
    <scope>NUCLEOTIDE SEQUENCE</scope>
    <source>
        <strain evidence="11">I ESC-2004</strain>
    </source>
</reference>
<dbReference type="EC" id="3.4.24.-" evidence="7"/>
<comment type="cofactor">
    <cofactor evidence="6 7">
        <name>Zn(2+)</name>
        <dbReference type="ChEBI" id="CHEBI:29105"/>
    </cofactor>
    <text evidence="6 7">Binds 1 zinc ion per subunit.</text>
</comment>
<reference evidence="10" key="3">
    <citation type="submission" date="2015-06" db="UniProtKB">
        <authorList>
            <consortium name="EnsemblMetazoa"/>
        </authorList>
    </citation>
    <scope>IDENTIFICATION</scope>
</reference>
<dbReference type="GO" id="GO:0006508">
    <property type="term" value="P:proteolysis"/>
    <property type="evidence" value="ECO:0007669"/>
    <property type="project" value="UniProtKB-KW"/>
</dbReference>
<keyword evidence="3 6" id="KW-0378">Hydrolase</keyword>
<dbReference type="OrthoDB" id="6156706at2759"/>
<evidence type="ECO:0000256" key="3">
    <source>
        <dbReference type="ARBA" id="ARBA00022801"/>
    </source>
</evidence>
<feature type="binding site" evidence="6">
    <location>
        <position position="72"/>
    </location>
    <ligand>
        <name>Zn(2+)</name>
        <dbReference type="ChEBI" id="CHEBI:29105"/>
        <note>catalytic</note>
    </ligand>
</feature>
<keyword evidence="4 6" id="KW-0862">Zinc</keyword>